<evidence type="ECO:0000313" key="2">
    <source>
        <dbReference type="EMBL" id="SCV04879.1"/>
    </source>
</evidence>
<reference evidence="3" key="1">
    <citation type="submission" date="2016-03" db="EMBL/GenBank/DDBJ databases">
        <authorList>
            <person name="Devillers Hugo."/>
        </authorList>
    </citation>
    <scope>NUCLEOTIDE SEQUENCE [LARGE SCALE GENOMIC DNA]</scope>
</reference>
<dbReference type="Proteomes" id="UP000189911">
    <property type="component" value="Chromosome G"/>
</dbReference>
<dbReference type="OrthoDB" id="4032906at2759"/>
<gene>
    <name evidence="2" type="ORF">LANO_0G13432G</name>
</gene>
<organism evidence="2 3">
    <name type="scientific">Lachancea nothofagi CBS 11611</name>
    <dbReference type="NCBI Taxonomy" id="1266666"/>
    <lineage>
        <taxon>Eukaryota</taxon>
        <taxon>Fungi</taxon>
        <taxon>Dikarya</taxon>
        <taxon>Ascomycota</taxon>
        <taxon>Saccharomycotina</taxon>
        <taxon>Saccharomycetes</taxon>
        <taxon>Saccharomycetales</taxon>
        <taxon>Saccharomycetaceae</taxon>
        <taxon>Lachancea</taxon>
    </lineage>
</organism>
<feature type="region of interest" description="Disordered" evidence="1">
    <location>
        <begin position="92"/>
        <end position="139"/>
    </location>
</feature>
<dbReference type="AlphaFoldDB" id="A0A1G4KKF8"/>
<accession>A0A1G4KKF8</accession>
<evidence type="ECO:0000256" key="1">
    <source>
        <dbReference type="SAM" id="MobiDB-lite"/>
    </source>
</evidence>
<keyword evidence="3" id="KW-1185">Reference proteome</keyword>
<proteinExistence type="predicted"/>
<evidence type="ECO:0000313" key="3">
    <source>
        <dbReference type="Proteomes" id="UP000189911"/>
    </source>
</evidence>
<name>A0A1G4KKF8_9SACH</name>
<dbReference type="EMBL" id="LT598453">
    <property type="protein sequence ID" value="SCV04879.1"/>
    <property type="molecule type" value="Genomic_DNA"/>
</dbReference>
<sequence>MQFYVELPVSKMALEEMRHGISPLKHVIHLKGVLSTILFHRIVNCIVPAMDCEDTHCRFPVVESIKNTTLSDTLNLRVDECVKELRAWFTMNERQQHHPNTPPGRRLEDSSSRRANPGPDSTISLKLSHGGDNNRGSSETWTIASKMSSEYKLVIEGNGTGEQDAEYGCSSQFEYFLLSLGELCYEMGKKNPPQSQTEPAVDIYVGPPDQNEFNDFHRWKRLIKKMF</sequence>
<protein>
    <submittedName>
        <fullName evidence="2">LANO_0G13432g1_1</fullName>
    </submittedName>
</protein>